<dbReference type="OrthoDB" id="70850at2759"/>
<dbReference type="AlphaFoldDB" id="A0A835YVL4"/>
<organism evidence="1 2">
    <name type="scientific">Tribonema minus</name>
    <dbReference type="NCBI Taxonomy" id="303371"/>
    <lineage>
        <taxon>Eukaryota</taxon>
        <taxon>Sar</taxon>
        <taxon>Stramenopiles</taxon>
        <taxon>Ochrophyta</taxon>
        <taxon>PX clade</taxon>
        <taxon>Xanthophyceae</taxon>
        <taxon>Tribonematales</taxon>
        <taxon>Tribonemataceae</taxon>
        <taxon>Tribonema</taxon>
    </lineage>
</organism>
<proteinExistence type="predicted"/>
<dbReference type="PANTHER" id="PTHR38585">
    <property type="entry name" value="TRANSMEMBRANE PROTEIN"/>
    <property type="match status" value="1"/>
</dbReference>
<evidence type="ECO:0000313" key="1">
    <source>
        <dbReference type="EMBL" id="KAG5182211.1"/>
    </source>
</evidence>
<protein>
    <submittedName>
        <fullName evidence="1">Uncharacterized protein</fullName>
    </submittedName>
</protein>
<dbReference type="Proteomes" id="UP000664859">
    <property type="component" value="Unassembled WGS sequence"/>
</dbReference>
<evidence type="ECO:0000313" key="2">
    <source>
        <dbReference type="Proteomes" id="UP000664859"/>
    </source>
</evidence>
<name>A0A835YVL4_9STRA</name>
<sequence>MALNLSQAVQGAVLRVAASTPLGIPNALGFVTVAGASLVALHVSEAVSTALTTGNLQLAVQSTIETASDPGPAEASAVAFGLALFKCLGGTFGGIAPSLIDNLGAFSRFKASLPATLLYATTEERGVINALGETYGCHSCGRRAGAKYNADHMPPLKYVKKANARLWRRVTGLTVTQRFYPQCKPCSDIQAQVVRADGRFVKYHHPLTVHRYHATGLLLVAGVLCLREYARERTARAALRKAEK</sequence>
<accession>A0A835YVL4</accession>
<reference evidence="1" key="1">
    <citation type="submission" date="2021-02" db="EMBL/GenBank/DDBJ databases">
        <title>First Annotated Genome of the Yellow-green Alga Tribonema minus.</title>
        <authorList>
            <person name="Mahan K.M."/>
        </authorList>
    </citation>
    <scope>NUCLEOTIDE SEQUENCE</scope>
    <source>
        <strain evidence="1">UTEX B ZZ1240</strain>
    </source>
</reference>
<dbReference type="PANTHER" id="PTHR38585:SF1">
    <property type="entry name" value="TRANSMEMBRANE PROTEIN"/>
    <property type="match status" value="1"/>
</dbReference>
<dbReference type="EMBL" id="JAFCMP010000257">
    <property type="protein sequence ID" value="KAG5182211.1"/>
    <property type="molecule type" value="Genomic_DNA"/>
</dbReference>
<gene>
    <name evidence="1" type="ORF">JKP88DRAFT_199443</name>
</gene>
<keyword evidence="2" id="KW-1185">Reference proteome</keyword>
<comment type="caution">
    <text evidence="1">The sequence shown here is derived from an EMBL/GenBank/DDBJ whole genome shotgun (WGS) entry which is preliminary data.</text>
</comment>